<keyword evidence="4" id="KW-1185">Reference proteome</keyword>
<dbReference type="InterPro" id="IPR056043">
    <property type="entry name" value="DUF7626"/>
</dbReference>
<organism evidence="3 4">
    <name type="scientific">Byssochlamys spectabilis</name>
    <name type="common">Paecilomyces variotii</name>
    <dbReference type="NCBI Taxonomy" id="264951"/>
    <lineage>
        <taxon>Eukaryota</taxon>
        <taxon>Fungi</taxon>
        <taxon>Dikarya</taxon>
        <taxon>Ascomycota</taxon>
        <taxon>Pezizomycotina</taxon>
        <taxon>Eurotiomycetes</taxon>
        <taxon>Eurotiomycetidae</taxon>
        <taxon>Eurotiales</taxon>
        <taxon>Thermoascaceae</taxon>
        <taxon>Paecilomyces</taxon>
    </lineage>
</organism>
<dbReference type="Proteomes" id="UP000283841">
    <property type="component" value="Unassembled WGS sequence"/>
</dbReference>
<accession>A0A443HNY9</accession>
<dbReference type="AlphaFoldDB" id="A0A443HNY9"/>
<gene>
    <name evidence="3" type="ORF">C8Q69DRAFT_522992</name>
</gene>
<feature type="region of interest" description="Disordered" evidence="1">
    <location>
        <begin position="118"/>
        <end position="137"/>
    </location>
</feature>
<comment type="caution">
    <text evidence="3">The sequence shown here is derived from an EMBL/GenBank/DDBJ whole genome shotgun (WGS) entry which is preliminary data.</text>
</comment>
<evidence type="ECO:0000313" key="3">
    <source>
        <dbReference type="EMBL" id="RWQ93510.1"/>
    </source>
</evidence>
<dbReference type="GeneID" id="39602835"/>
<proteinExistence type="predicted"/>
<feature type="compositionally biased region" description="Basic and acidic residues" evidence="1">
    <location>
        <begin position="67"/>
        <end position="76"/>
    </location>
</feature>
<evidence type="ECO:0000259" key="2">
    <source>
        <dbReference type="Pfam" id="PF24625"/>
    </source>
</evidence>
<dbReference type="Pfam" id="PF24625">
    <property type="entry name" value="DUF7626"/>
    <property type="match status" value="1"/>
</dbReference>
<protein>
    <recommendedName>
        <fullName evidence="2">DUF7626 domain-containing protein</fullName>
    </recommendedName>
</protein>
<evidence type="ECO:0000256" key="1">
    <source>
        <dbReference type="SAM" id="MobiDB-lite"/>
    </source>
</evidence>
<name>A0A443HNY9_BYSSP</name>
<sequence>MEKHRIKRTADNPAITKEMMARMLDSPRWDAPYFAHERLNSLTYPADIGKPIGPAPENPLPAAPAETKAKDAKTDPDCADELDDNWDFLKEFDADFALNADLETLLDSDFLEPGCCDFSESDEDTKPADKPVPQVKKERPVHCKKVIAEMDSDDELLWNLKLAKWTEKQIHARFLAEGRTEYSQKTIGTRFCRMKKTMRDHVDNLLKAGEIDWFSKDDEALKLAISRADEKVRRIQRNLEKYKWDIVSREIKELNPLADYSGEACRDRHYAHMRGSATVPLDLRTDADTKTQALVKMRRCRELKLRMLEQIAR</sequence>
<reference evidence="3 4" key="1">
    <citation type="journal article" date="2018" name="Front. Microbiol.">
        <title>Genomic and genetic insights into a cosmopolitan fungus, Paecilomyces variotii (Eurotiales).</title>
        <authorList>
            <person name="Urquhart A.S."/>
            <person name="Mondo S.J."/>
            <person name="Makela M.R."/>
            <person name="Hane J.K."/>
            <person name="Wiebenga A."/>
            <person name="He G."/>
            <person name="Mihaltcheva S."/>
            <person name="Pangilinan J."/>
            <person name="Lipzen A."/>
            <person name="Barry K."/>
            <person name="de Vries R.P."/>
            <person name="Grigoriev I.V."/>
            <person name="Idnurm A."/>
        </authorList>
    </citation>
    <scope>NUCLEOTIDE SEQUENCE [LARGE SCALE GENOMIC DNA]</scope>
    <source>
        <strain evidence="3 4">CBS 101075</strain>
    </source>
</reference>
<feature type="compositionally biased region" description="Pro residues" evidence="1">
    <location>
        <begin position="53"/>
        <end position="62"/>
    </location>
</feature>
<feature type="domain" description="DUF7626" evidence="2">
    <location>
        <begin position="149"/>
        <end position="203"/>
    </location>
</feature>
<feature type="region of interest" description="Disordered" evidence="1">
    <location>
        <begin position="50"/>
        <end position="77"/>
    </location>
</feature>
<dbReference type="VEuPathDB" id="FungiDB:C8Q69DRAFT_522992"/>
<dbReference type="EMBL" id="RCNU01000009">
    <property type="protein sequence ID" value="RWQ93510.1"/>
    <property type="molecule type" value="Genomic_DNA"/>
</dbReference>
<feature type="compositionally biased region" description="Basic and acidic residues" evidence="1">
    <location>
        <begin position="124"/>
        <end position="137"/>
    </location>
</feature>
<evidence type="ECO:0000313" key="4">
    <source>
        <dbReference type="Proteomes" id="UP000283841"/>
    </source>
</evidence>
<dbReference type="RefSeq" id="XP_028483155.1">
    <property type="nucleotide sequence ID" value="XM_028633558.1"/>
</dbReference>